<proteinExistence type="predicted"/>
<name>A0A923RSK9_9FIRM</name>
<dbReference type="GO" id="GO:0017168">
    <property type="term" value="F:5-oxoprolinase (ATP-hydrolyzing) activity"/>
    <property type="evidence" value="ECO:0007669"/>
    <property type="project" value="TreeGrafter"/>
</dbReference>
<evidence type="ECO:0000313" key="3">
    <source>
        <dbReference type="EMBL" id="MBC5689432.1"/>
    </source>
</evidence>
<dbReference type="EMBL" id="JACOPF010000002">
    <property type="protein sequence ID" value="MBC5689432.1"/>
    <property type="molecule type" value="Genomic_DNA"/>
</dbReference>
<dbReference type="InterPro" id="IPR043129">
    <property type="entry name" value="ATPase_NBD"/>
</dbReference>
<protein>
    <submittedName>
        <fullName evidence="3">Hydantoinase/oxoprolinase family protein</fullName>
    </submittedName>
</protein>
<dbReference type="AlphaFoldDB" id="A0A923RSK9"/>
<dbReference type="InterPro" id="IPR045079">
    <property type="entry name" value="Oxoprolinase-like"/>
</dbReference>
<gene>
    <name evidence="3" type="ORF">H8S37_10935</name>
</gene>
<sequence length="717" mass="76520">MSKRKVRMGIDVGGTHTKAVAIDNDTFEIIGKVQVPTTHDSEQGVAAGVVECFQKCLKDNEIDPEDVIFLAHSTTQATNALLEGDVAHVGIIATGGKGVSSLLIKGQTKLGNLPLVTGRYIETHTRYIDKQNLNEASVRKAIQSMRAEGAEIIVSSEVYGVDDGEGEKLIAKVAKEEGMNVTQASEISKLYGLTTRTRTAAVNASILPKMLDTANSTENSVKATGIQAPLMIMRGDGGVMSIEEMRKRPILSMMSGPTASVVGALMYLRASVGIYFEVGGTSTNIGVIKNGRPTIRHAELAGYRTYVNSLDVRVLGVAGGSMVRADHGKLADVGPRSAHIAGLPYSAFAKEEDIEEPELYFVTPKKGDPSDYCAIRCKNGKSYTITNTCAANVLGLTSPEFYAHGNQAAAKKAMKPLANYLGVSVEEAARQILSTACAKLIPVVEELIAEYKLDSDQAVLVGCGGGAAALIPFMGQAMNIKYKIPQNADVISSIGVALAMVRDTVERVIPNPTEADITAIRREAVESVIKLGAAPDSIETVVEIDNQKQRVSVSAMGSTEVKTTDMMKAVDEEEAEKIAAESFGNKGQKIELAGKTDAMYVYTQERPEKKLGRKAKVTHAIRVLDQKGFIKLQTAQGTVMDSTISALEADFKKLFDELSTYKGDVIICPDLFIVVGGRIIEVSGVSNLEQGIGIINAEISGMPAGETAIMIGIRQAI</sequence>
<feature type="domain" description="Hydantoinase A/oxoprolinase" evidence="1">
    <location>
        <begin position="196"/>
        <end position="503"/>
    </location>
</feature>
<dbReference type="Proteomes" id="UP000652477">
    <property type="component" value="Unassembled WGS sequence"/>
</dbReference>
<dbReference type="InterPro" id="IPR002821">
    <property type="entry name" value="Hydantoinase_A"/>
</dbReference>
<dbReference type="PANTHER" id="PTHR11365:SF23">
    <property type="entry name" value="HYPOTHETICAL 5-OXOPROLINASE (EUROFUNG)-RELATED"/>
    <property type="match status" value="1"/>
</dbReference>
<dbReference type="SUPFAM" id="SSF53067">
    <property type="entry name" value="Actin-like ATPase domain"/>
    <property type="match status" value="1"/>
</dbReference>
<accession>A0A923RSK9</accession>
<dbReference type="GO" id="GO:0005829">
    <property type="term" value="C:cytosol"/>
    <property type="evidence" value="ECO:0007669"/>
    <property type="project" value="TreeGrafter"/>
</dbReference>
<comment type="caution">
    <text evidence="3">The sequence shown here is derived from an EMBL/GenBank/DDBJ whole genome shotgun (WGS) entry which is preliminary data.</text>
</comment>
<dbReference type="Pfam" id="PF05378">
    <property type="entry name" value="Hydant_A_N"/>
    <property type="match status" value="1"/>
</dbReference>
<dbReference type="PANTHER" id="PTHR11365">
    <property type="entry name" value="5-OXOPROLINASE RELATED"/>
    <property type="match status" value="1"/>
</dbReference>
<evidence type="ECO:0000259" key="2">
    <source>
        <dbReference type="Pfam" id="PF05378"/>
    </source>
</evidence>
<evidence type="ECO:0000259" key="1">
    <source>
        <dbReference type="Pfam" id="PF01968"/>
    </source>
</evidence>
<evidence type="ECO:0000313" key="4">
    <source>
        <dbReference type="Proteomes" id="UP000652477"/>
    </source>
</evidence>
<reference evidence="3" key="1">
    <citation type="submission" date="2020-08" db="EMBL/GenBank/DDBJ databases">
        <title>Genome public.</title>
        <authorList>
            <person name="Liu C."/>
            <person name="Sun Q."/>
        </authorList>
    </citation>
    <scope>NUCLEOTIDE SEQUENCE</scope>
    <source>
        <strain evidence="3">NSJ-55</strain>
    </source>
</reference>
<dbReference type="InterPro" id="IPR008040">
    <property type="entry name" value="Hydant_A_N"/>
</dbReference>
<dbReference type="RefSeq" id="WP_186876101.1">
    <property type="nucleotide sequence ID" value="NZ_JACOPF010000002.1"/>
</dbReference>
<dbReference type="Pfam" id="PF01968">
    <property type="entry name" value="Hydantoinase_A"/>
    <property type="match status" value="1"/>
</dbReference>
<keyword evidence="4" id="KW-1185">Reference proteome</keyword>
<dbReference type="GO" id="GO:0006749">
    <property type="term" value="P:glutathione metabolic process"/>
    <property type="evidence" value="ECO:0007669"/>
    <property type="project" value="TreeGrafter"/>
</dbReference>
<feature type="domain" description="Hydantoinase/oxoprolinase N-terminal" evidence="2">
    <location>
        <begin position="7"/>
        <end position="178"/>
    </location>
</feature>
<organism evidence="3 4">
    <name type="scientific">Mediterraneibacter hominis</name>
    <dbReference type="NCBI Taxonomy" id="2763054"/>
    <lineage>
        <taxon>Bacteria</taxon>
        <taxon>Bacillati</taxon>
        <taxon>Bacillota</taxon>
        <taxon>Clostridia</taxon>
        <taxon>Lachnospirales</taxon>
        <taxon>Lachnospiraceae</taxon>
        <taxon>Mediterraneibacter</taxon>
    </lineage>
</organism>
<dbReference type="Gene3D" id="3.30.420.40">
    <property type="match status" value="1"/>
</dbReference>